<evidence type="ECO:0000256" key="2">
    <source>
        <dbReference type="ARBA" id="ARBA00009765"/>
    </source>
</evidence>
<dbReference type="PANTHER" id="PTHR46494">
    <property type="entry name" value="CORA FAMILY METAL ION TRANSPORTER (EUROFUNG)"/>
    <property type="match status" value="1"/>
</dbReference>
<evidence type="ECO:0000256" key="6">
    <source>
        <dbReference type="ARBA" id="ARBA00022989"/>
    </source>
</evidence>
<dbReference type="InterPro" id="IPR004488">
    <property type="entry name" value="Mg/Co-transport_prot_CorA"/>
</dbReference>
<evidence type="ECO:0000256" key="1">
    <source>
        <dbReference type="ARBA" id="ARBA00004651"/>
    </source>
</evidence>
<dbReference type="Gene3D" id="1.20.58.340">
    <property type="entry name" value="Magnesium transport protein CorA, transmembrane region"/>
    <property type="match status" value="2"/>
</dbReference>
<accession>A0ABZ0IY36</accession>
<evidence type="ECO:0000256" key="3">
    <source>
        <dbReference type="ARBA" id="ARBA00022448"/>
    </source>
</evidence>
<dbReference type="PANTHER" id="PTHR46494:SF1">
    <property type="entry name" value="CORA FAMILY METAL ION TRANSPORTER (EUROFUNG)"/>
    <property type="match status" value="1"/>
</dbReference>
<name>A0ABZ0IY36_9BACT</name>
<dbReference type="CDD" id="cd12828">
    <property type="entry name" value="TmCorA-like_1"/>
    <property type="match status" value="1"/>
</dbReference>
<proteinExistence type="inferred from homology"/>
<protein>
    <recommendedName>
        <fullName evidence="8">Magnesium transport protein CorA</fullName>
    </recommendedName>
</protein>
<feature type="transmembrane region" description="Helical" evidence="8">
    <location>
        <begin position="325"/>
        <end position="345"/>
    </location>
</feature>
<keyword evidence="8" id="KW-0406">Ion transport</keyword>
<dbReference type="Pfam" id="PF01544">
    <property type="entry name" value="CorA"/>
    <property type="match status" value="1"/>
</dbReference>
<keyword evidence="6 8" id="KW-1133">Transmembrane helix</keyword>
<organism evidence="9 10">
    <name type="scientific">Imperialibacter roseus</name>
    <dbReference type="NCBI Taxonomy" id="1324217"/>
    <lineage>
        <taxon>Bacteria</taxon>
        <taxon>Pseudomonadati</taxon>
        <taxon>Bacteroidota</taxon>
        <taxon>Cytophagia</taxon>
        <taxon>Cytophagales</taxon>
        <taxon>Flammeovirgaceae</taxon>
        <taxon>Imperialibacter</taxon>
    </lineage>
</organism>
<reference evidence="9 10" key="1">
    <citation type="journal article" date="2023" name="Microbiol. Resour. Announc.">
        <title>Complete Genome Sequence of Imperialibacter roseus strain P4T.</title>
        <authorList>
            <person name="Tizabi D.R."/>
            <person name="Bachvaroff T."/>
            <person name="Hill R.T."/>
        </authorList>
    </citation>
    <scope>NUCLEOTIDE SEQUENCE [LARGE SCALE GENOMIC DNA]</scope>
    <source>
        <strain evidence="9 10">P4T</strain>
    </source>
</reference>
<evidence type="ECO:0000256" key="8">
    <source>
        <dbReference type="RuleBase" id="RU362010"/>
    </source>
</evidence>
<comment type="similarity">
    <text evidence="2 8">Belongs to the CorA metal ion transporter (MIT) (TC 1.A.35) family.</text>
</comment>
<comment type="function">
    <text evidence="8">Mediates influx of magnesium ions.</text>
</comment>
<dbReference type="SUPFAM" id="SSF143865">
    <property type="entry name" value="CorA soluble domain-like"/>
    <property type="match status" value="1"/>
</dbReference>
<keyword evidence="3 8" id="KW-0813">Transport</keyword>
<gene>
    <name evidence="8 9" type="primary">corA</name>
    <name evidence="9" type="ORF">RT717_10395</name>
</gene>
<dbReference type="EMBL" id="CP136051">
    <property type="protein sequence ID" value="WOK09044.1"/>
    <property type="molecule type" value="Genomic_DNA"/>
</dbReference>
<dbReference type="SUPFAM" id="SSF144083">
    <property type="entry name" value="Magnesium transport protein CorA, transmembrane region"/>
    <property type="match status" value="1"/>
</dbReference>
<dbReference type="InterPro" id="IPR045863">
    <property type="entry name" value="CorA_TM1_TM2"/>
</dbReference>
<dbReference type="InterPro" id="IPR002523">
    <property type="entry name" value="MgTranspt_CorA/ZnTranspt_ZntB"/>
</dbReference>
<evidence type="ECO:0000256" key="4">
    <source>
        <dbReference type="ARBA" id="ARBA00022475"/>
    </source>
</evidence>
<dbReference type="Proteomes" id="UP001302349">
    <property type="component" value="Chromosome"/>
</dbReference>
<dbReference type="InterPro" id="IPR045861">
    <property type="entry name" value="CorA_cytoplasmic_dom"/>
</dbReference>
<keyword evidence="4 8" id="KW-1003">Cell membrane</keyword>
<dbReference type="Gene3D" id="3.30.460.20">
    <property type="entry name" value="CorA soluble domain-like"/>
    <property type="match status" value="1"/>
</dbReference>
<dbReference type="RefSeq" id="WP_317491670.1">
    <property type="nucleotide sequence ID" value="NZ_CP136051.1"/>
</dbReference>
<sequence>MKKDKKQFDITRPDKILMAGLRTLGTIGDNLTFNLYSTLKSESKGKAQTVFIGKKKLEKVAIQLFEYSPDDCMELDQPEDFSALQSPDPKKSYWLNFHGLHEVSLYEDLSKTMSFDRLMVRQMLDTTQRPKVEEYDKYLFFSVKSILQTEQQELNIEQISFILGKNYIISLQEEEGDHFDHIRYKIREKLGMVRHRKSDFLLVQLLDAVLDNYFETIDAFNLIVAELEKEVLKDPTHCTLLKLEKYKKDTQLIKKSLMPFKEALTNILNGRTNFIENENEKYFHDLLNSCKNAMDEIESTSKSLESLANIYFSSLSQKMNETMKVLTTVATIFIPLTFIAGIYGMNFEYMPELKYRYGYFVVWGVMGAVLILMLLYFKRKKWL</sequence>
<dbReference type="NCBIfam" id="TIGR00383">
    <property type="entry name" value="corA"/>
    <property type="match status" value="1"/>
</dbReference>
<evidence type="ECO:0000256" key="5">
    <source>
        <dbReference type="ARBA" id="ARBA00022692"/>
    </source>
</evidence>
<keyword evidence="8" id="KW-0460">Magnesium</keyword>
<evidence type="ECO:0000256" key="7">
    <source>
        <dbReference type="ARBA" id="ARBA00023136"/>
    </source>
</evidence>
<evidence type="ECO:0000313" key="10">
    <source>
        <dbReference type="Proteomes" id="UP001302349"/>
    </source>
</evidence>
<evidence type="ECO:0000313" key="9">
    <source>
        <dbReference type="EMBL" id="WOK09044.1"/>
    </source>
</evidence>
<keyword evidence="7 8" id="KW-0472">Membrane</keyword>
<keyword evidence="10" id="KW-1185">Reference proteome</keyword>
<keyword evidence="5 8" id="KW-0812">Transmembrane</keyword>
<comment type="subcellular location">
    <subcellularLocation>
        <location evidence="1">Cell membrane</location>
        <topology evidence="1">Multi-pass membrane protein</topology>
    </subcellularLocation>
    <subcellularLocation>
        <location evidence="8">Membrane</location>
        <topology evidence="8">Multi-pass membrane protein</topology>
    </subcellularLocation>
</comment>
<feature type="transmembrane region" description="Helical" evidence="8">
    <location>
        <begin position="357"/>
        <end position="377"/>
    </location>
</feature>